<keyword evidence="6 18" id="KW-0285">Flavoprotein</keyword>
<dbReference type="Gene3D" id="3.10.520.10">
    <property type="entry name" value="ApbE-like domains"/>
    <property type="match status" value="1"/>
</dbReference>
<keyword evidence="4" id="KW-1003">Cell membrane</keyword>
<dbReference type="InterPro" id="IPR024932">
    <property type="entry name" value="ApbE"/>
</dbReference>
<keyword evidence="11 18" id="KW-0460">Magnesium</keyword>
<dbReference type="FunFam" id="3.10.520.10:FF:000001">
    <property type="entry name" value="FAD:protein FMN transferase"/>
    <property type="match status" value="1"/>
</dbReference>
<dbReference type="PIRSF" id="PIRSF006268">
    <property type="entry name" value="ApbE"/>
    <property type="match status" value="1"/>
</dbReference>
<evidence type="ECO:0000256" key="18">
    <source>
        <dbReference type="PIRNR" id="PIRNR006268"/>
    </source>
</evidence>
<name>A0A8J7IY79_9RHOB</name>
<evidence type="ECO:0000256" key="13">
    <source>
        <dbReference type="ARBA" id="ARBA00023139"/>
    </source>
</evidence>
<feature type="signal peptide" evidence="20">
    <location>
        <begin position="1"/>
        <end position="20"/>
    </location>
</feature>
<dbReference type="PANTHER" id="PTHR30040">
    <property type="entry name" value="THIAMINE BIOSYNTHESIS LIPOPROTEIN APBE"/>
    <property type="match status" value="1"/>
</dbReference>
<feature type="chain" id="PRO_5039894227" description="FAD:protein FMN transferase" evidence="20">
    <location>
        <begin position="21"/>
        <end position="339"/>
    </location>
</feature>
<evidence type="ECO:0000256" key="3">
    <source>
        <dbReference type="ARBA" id="ARBA00016337"/>
    </source>
</evidence>
<evidence type="ECO:0000256" key="11">
    <source>
        <dbReference type="ARBA" id="ARBA00022842"/>
    </source>
</evidence>
<dbReference type="RefSeq" id="WP_228849767.1">
    <property type="nucleotide sequence ID" value="NZ_JADCKQ010000013.1"/>
</dbReference>
<dbReference type="EMBL" id="JADCKQ010000013">
    <property type="protein sequence ID" value="MBI1495048.1"/>
    <property type="molecule type" value="Genomic_DNA"/>
</dbReference>
<comment type="catalytic activity">
    <reaction evidence="16 18">
        <text>L-threonyl-[protein] + FAD = FMN-L-threonyl-[protein] + AMP + H(+)</text>
        <dbReference type="Rhea" id="RHEA:36847"/>
        <dbReference type="Rhea" id="RHEA-COMP:11060"/>
        <dbReference type="Rhea" id="RHEA-COMP:11061"/>
        <dbReference type="ChEBI" id="CHEBI:15378"/>
        <dbReference type="ChEBI" id="CHEBI:30013"/>
        <dbReference type="ChEBI" id="CHEBI:57692"/>
        <dbReference type="ChEBI" id="CHEBI:74257"/>
        <dbReference type="ChEBI" id="CHEBI:456215"/>
        <dbReference type="EC" id="2.7.1.180"/>
    </reaction>
</comment>
<comment type="similarity">
    <text evidence="1 18">Belongs to the ApbE family.</text>
</comment>
<comment type="subcellular location">
    <subcellularLocation>
        <location evidence="17">Cell inner membrane</location>
        <topology evidence="17">Lipid-anchor</topology>
        <orientation evidence="17">Periplasmic side</orientation>
    </subcellularLocation>
</comment>
<evidence type="ECO:0000256" key="16">
    <source>
        <dbReference type="ARBA" id="ARBA00048540"/>
    </source>
</evidence>
<evidence type="ECO:0000256" key="9">
    <source>
        <dbReference type="ARBA" id="ARBA00022729"/>
    </source>
</evidence>
<evidence type="ECO:0000256" key="5">
    <source>
        <dbReference type="ARBA" id="ARBA00022519"/>
    </source>
</evidence>
<dbReference type="AlphaFoldDB" id="A0A8J7IY79"/>
<proteinExistence type="inferred from homology"/>
<evidence type="ECO:0000256" key="1">
    <source>
        <dbReference type="ARBA" id="ARBA00008282"/>
    </source>
</evidence>
<evidence type="ECO:0000256" key="7">
    <source>
        <dbReference type="ARBA" id="ARBA00022679"/>
    </source>
</evidence>
<dbReference type="PANTHER" id="PTHR30040:SF2">
    <property type="entry name" value="FAD:PROTEIN FMN TRANSFERASE"/>
    <property type="match status" value="1"/>
</dbReference>
<keyword evidence="8 18" id="KW-0479">Metal-binding</keyword>
<keyword evidence="12" id="KW-0472">Membrane</keyword>
<dbReference type="EC" id="2.7.1.180" evidence="2 18"/>
<comment type="caution">
    <text evidence="21">The sequence shown here is derived from an EMBL/GenBank/DDBJ whole genome shotgun (WGS) entry which is preliminary data.</text>
</comment>
<dbReference type="InterPro" id="IPR003374">
    <property type="entry name" value="ApbE-like_sf"/>
</dbReference>
<evidence type="ECO:0000256" key="8">
    <source>
        <dbReference type="ARBA" id="ARBA00022723"/>
    </source>
</evidence>
<evidence type="ECO:0000256" key="17">
    <source>
        <dbReference type="ARBA" id="ARBA00060485"/>
    </source>
</evidence>
<dbReference type="GO" id="GO:0016740">
    <property type="term" value="F:transferase activity"/>
    <property type="evidence" value="ECO:0007669"/>
    <property type="project" value="UniProtKB-UniRule"/>
</dbReference>
<evidence type="ECO:0000313" key="21">
    <source>
        <dbReference type="EMBL" id="MBI1495048.1"/>
    </source>
</evidence>
<keyword evidence="14" id="KW-0449">Lipoprotein</keyword>
<evidence type="ECO:0000256" key="2">
    <source>
        <dbReference type="ARBA" id="ARBA00011955"/>
    </source>
</evidence>
<keyword evidence="5" id="KW-0997">Cell inner membrane</keyword>
<keyword evidence="7 18" id="KW-0808">Transferase</keyword>
<evidence type="ECO:0000256" key="4">
    <source>
        <dbReference type="ARBA" id="ARBA00022475"/>
    </source>
</evidence>
<dbReference type="SUPFAM" id="SSF143631">
    <property type="entry name" value="ApbE-like"/>
    <property type="match status" value="1"/>
</dbReference>
<evidence type="ECO:0000256" key="12">
    <source>
        <dbReference type="ARBA" id="ARBA00023136"/>
    </source>
</evidence>
<organism evidence="21 22">
    <name type="scientific">Halocynthiibacter styelae</name>
    <dbReference type="NCBI Taxonomy" id="2761955"/>
    <lineage>
        <taxon>Bacteria</taxon>
        <taxon>Pseudomonadati</taxon>
        <taxon>Pseudomonadota</taxon>
        <taxon>Alphaproteobacteria</taxon>
        <taxon>Rhodobacterales</taxon>
        <taxon>Paracoccaceae</taxon>
        <taxon>Halocynthiibacter</taxon>
    </lineage>
</organism>
<dbReference type="GO" id="GO:0046872">
    <property type="term" value="F:metal ion binding"/>
    <property type="evidence" value="ECO:0007669"/>
    <property type="project" value="UniProtKB-UniRule"/>
</dbReference>
<dbReference type="Pfam" id="PF02424">
    <property type="entry name" value="ApbE"/>
    <property type="match status" value="1"/>
</dbReference>
<reference evidence="21" key="1">
    <citation type="submission" date="2020-10" db="EMBL/GenBank/DDBJ databases">
        <title>Paenihalocynthiibacter styelae gen. nov., sp. nov., isolated from stalked sea squirt Styela clava.</title>
        <authorList>
            <person name="Kim Y.-O."/>
            <person name="Yoon J.-H."/>
        </authorList>
    </citation>
    <scope>NUCLEOTIDE SEQUENCE</scope>
    <source>
        <strain evidence="21">MYP1-1</strain>
    </source>
</reference>
<evidence type="ECO:0000256" key="14">
    <source>
        <dbReference type="ARBA" id="ARBA00023288"/>
    </source>
</evidence>
<dbReference type="GO" id="GO:0005886">
    <property type="term" value="C:plasma membrane"/>
    <property type="evidence" value="ECO:0007669"/>
    <property type="project" value="UniProtKB-SubCell"/>
</dbReference>
<comment type="cofactor">
    <cofactor evidence="19">
        <name>Mg(2+)</name>
        <dbReference type="ChEBI" id="CHEBI:18420"/>
    </cofactor>
    <cofactor evidence="19">
        <name>Mn(2+)</name>
        <dbReference type="ChEBI" id="CHEBI:29035"/>
    </cofactor>
    <text evidence="19">Magnesium. Can also use manganese.</text>
</comment>
<keyword evidence="22" id="KW-1185">Reference proteome</keyword>
<keyword evidence="10 18" id="KW-0274">FAD</keyword>
<gene>
    <name evidence="21" type="ORF">H1D41_15495</name>
</gene>
<evidence type="ECO:0000256" key="20">
    <source>
        <dbReference type="SAM" id="SignalP"/>
    </source>
</evidence>
<evidence type="ECO:0000256" key="15">
    <source>
        <dbReference type="ARBA" id="ARBA00031306"/>
    </source>
</evidence>
<protein>
    <recommendedName>
        <fullName evidence="3 18">FAD:protein FMN transferase</fullName>
        <ecNumber evidence="2 18">2.7.1.180</ecNumber>
    </recommendedName>
    <alternativeName>
        <fullName evidence="15 18">Flavin transferase</fullName>
    </alternativeName>
</protein>
<evidence type="ECO:0000313" key="22">
    <source>
        <dbReference type="Proteomes" id="UP000640583"/>
    </source>
</evidence>
<sequence length="339" mass="35206">MTDSMNLTRRTILFAPLALAACRNGGETLSFNGQTMGTSYSITAVTGSATAGREELVAGIDQALAAVHAEMSNWDSQSEVSLFNASASTNSQTVSPAFAQVMNSAEDVRLLSGGKFDVALGPLIEAWGFGATGQTGTQPSDALIASLMAGVGVGVEVDGNTIRKNNAETQVYLSSIAKGHGVDRVAQALNDLGVKDYMVEIGGDLVTAGVNPEGQPWQVGIEKPDVLALGVQSVVGISGMGLATSGDYRNFFEVDGQRFSHILDGETGRPVDHATASATVVAENAMMADAWSTAMLTLGREEGLKLAEELNLAVMFIERDASGDTFTTTASAQFAALQA</sequence>
<feature type="binding site" evidence="19">
    <location>
        <position position="293"/>
    </location>
    <ligand>
        <name>Mg(2+)</name>
        <dbReference type="ChEBI" id="CHEBI:18420"/>
    </ligand>
</feature>
<keyword evidence="9 20" id="KW-0732">Signal</keyword>
<dbReference type="Proteomes" id="UP000640583">
    <property type="component" value="Unassembled WGS sequence"/>
</dbReference>
<evidence type="ECO:0000256" key="6">
    <source>
        <dbReference type="ARBA" id="ARBA00022630"/>
    </source>
</evidence>
<feature type="binding site" evidence="19">
    <location>
        <position position="289"/>
    </location>
    <ligand>
        <name>Mg(2+)</name>
        <dbReference type="ChEBI" id="CHEBI:18420"/>
    </ligand>
</feature>
<feature type="binding site" evidence="19">
    <location>
        <position position="175"/>
    </location>
    <ligand>
        <name>Mg(2+)</name>
        <dbReference type="ChEBI" id="CHEBI:18420"/>
    </ligand>
</feature>
<keyword evidence="13" id="KW-0564">Palmitate</keyword>
<evidence type="ECO:0000256" key="10">
    <source>
        <dbReference type="ARBA" id="ARBA00022827"/>
    </source>
</evidence>
<evidence type="ECO:0000256" key="19">
    <source>
        <dbReference type="PIRSR" id="PIRSR006268-2"/>
    </source>
</evidence>
<accession>A0A8J7IY79</accession>